<sequence>MSDKVFSLSFSHVKWLLLFSYLAGLIIDSALNFSFALHYAPPITLLLLLFWSSQILNQTHLFTAFVLGLLNDASLNTPLGAHALLFLTVTFFMLRIRLRFRSYPMWQQSIIVAFYILFFQVAGWFIFHPTLSGNTLLYYWLEPIFAIALWPLVSNVMQSLTQRALFK</sequence>
<comment type="caution">
    <text evidence="9">The sequence shown here is derived from an EMBL/GenBank/DDBJ whole genome shotgun (WGS) entry which is preliminary data.</text>
</comment>
<dbReference type="Pfam" id="PF04093">
    <property type="entry name" value="MreD"/>
    <property type="match status" value="1"/>
</dbReference>
<name>A0A066ZW79_HYDMR</name>
<dbReference type="NCBIfam" id="TIGR03426">
    <property type="entry name" value="shape_MreD"/>
    <property type="match status" value="1"/>
</dbReference>
<evidence type="ECO:0000256" key="3">
    <source>
        <dbReference type="ARBA" id="ARBA00022475"/>
    </source>
</evidence>
<evidence type="ECO:0000256" key="8">
    <source>
        <dbReference type="SAM" id="Phobius"/>
    </source>
</evidence>
<feature type="transmembrane region" description="Helical" evidence="8">
    <location>
        <begin position="79"/>
        <end position="98"/>
    </location>
</feature>
<keyword evidence="3" id="KW-1003">Cell membrane</keyword>
<dbReference type="PANTHER" id="PTHR37484">
    <property type="entry name" value="ROD SHAPE-DETERMINING PROTEIN MRED"/>
    <property type="match status" value="1"/>
</dbReference>
<reference evidence="9 10" key="1">
    <citation type="submission" date="2014-04" db="EMBL/GenBank/DDBJ databases">
        <title>Draft genome sequence of Hydrogenovibrio marinus MH-110, a model organism for aerobic H2 metabolism.</title>
        <authorList>
            <person name="Cha H.J."/>
            <person name="Jo B.H."/>
            <person name="Hwang B.H."/>
        </authorList>
    </citation>
    <scope>NUCLEOTIDE SEQUENCE [LARGE SCALE GENOMIC DNA]</scope>
    <source>
        <strain evidence="9 10">MH-110</strain>
    </source>
</reference>
<dbReference type="Proteomes" id="UP000027341">
    <property type="component" value="Unassembled WGS sequence"/>
</dbReference>
<organism evidence="9 10">
    <name type="scientific">Hydrogenovibrio marinus</name>
    <dbReference type="NCBI Taxonomy" id="28885"/>
    <lineage>
        <taxon>Bacteria</taxon>
        <taxon>Pseudomonadati</taxon>
        <taxon>Pseudomonadota</taxon>
        <taxon>Gammaproteobacteria</taxon>
        <taxon>Thiotrichales</taxon>
        <taxon>Piscirickettsiaceae</taxon>
        <taxon>Hydrogenovibrio</taxon>
    </lineage>
</organism>
<evidence type="ECO:0000256" key="4">
    <source>
        <dbReference type="ARBA" id="ARBA00022692"/>
    </source>
</evidence>
<keyword evidence="10" id="KW-1185">Reference proteome</keyword>
<evidence type="ECO:0000313" key="10">
    <source>
        <dbReference type="Proteomes" id="UP000027341"/>
    </source>
</evidence>
<feature type="transmembrane region" description="Helical" evidence="8">
    <location>
        <begin position="43"/>
        <end position="67"/>
    </location>
</feature>
<accession>A0A066ZW79</accession>
<dbReference type="GO" id="GO:0008360">
    <property type="term" value="P:regulation of cell shape"/>
    <property type="evidence" value="ECO:0007669"/>
    <property type="project" value="UniProtKB-KW"/>
</dbReference>
<evidence type="ECO:0000256" key="5">
    <source>
        <dbReference type="ARBA" id="ARBA00022960"/>
    </source>
</evidence>
<evidence type="ECO:0000256" key="1">
    <source>
        <dbReference type="ARBA" id="ARBA00004651"/>
    </source>
</evidence>
<evidence type="ECO:0000256" key="7">
    <source>
        <dbReference type="ARBA" id="ARBA00023136"/>
    </source>
</evidence>
<dbReference type="STRING" id="28885.EI16_09785"/>
<keyword evidence="4 8" id="KW-0812">Transmembrane</keyword>
<comment type="similarity">
    <text evidence="2">Belongs to the MreD family.</text>
</comment>
<evidence type="ECO:0000313" key="9">
    <source>
        <dbReference type="EMBL" id="KDN96539.1"/>
    </source>
</evidence>
<dbReference type="InterPro" id="IPR007227">
    <property type="entry name" value="Cell_shape_determining_MreD"/>
</dbReference>
<evidence type="ECO:0000256" key="6">
    <source>
        <dbReference type="ARBA" id="ARBA00022989"/>
    </source>
</evidence>
<feature type="transmembrane region" description="Helical" evidence="8">
    <location>
        <begin position="110"/>
        <end position="131"/>
    </location>
</feature>
<keyword evidence="6 8" id="KW-1133">Transmembrane helix</keyword>
<feature type="transmembrane region" description="Helical" evidence="8">
    <location>
        <begin position="12"/>
        <end position="31"/>
    </location>
</feature>
<dbReference type="PANTHER" id="PTHR37484:SF1">
    <property type="entry name" value="ROD SHAPE-DETERMINING PROTEIN MRED"/>
    <property type="match status" value="1"/>
</dbReference>
<keyword evidence="7 8" id="KW-0472">Membrane</keyword>
<dbReference type="EMBL" id="JMIU01000001">
    <property type="protein sequence ID" value="KDN96539.1"/>
    <property type="molecule type" value="Genomic_DNA"/>
</dbReference>
<dbReference type="AlphaFoldDB" id="A0A066ZW79"/>
<protein>
    <submittedName>
        <fullName evidence="9">Uncharacterized protein</fullName>
    </submittedName>
</protein>
<dbReference type="InterPro" id="IPR026034">
    <property type="entry name" value="MreD_proteobac"/>
</dbReference>
<feature type="transmembrane region" description="Helical" evidence="8">
    <location>
        <begin position="137"/>
        <end position="157"/>
    </location>
</feature>
<dbReference type="RefSeq" id="WP_029912892.1">
    <property type="nucleotide sequence ID" value="NZ_AP020335.1"/>
</dbReference>
<dbReference type="GO" id="GO:0005886">
    <property type="term" value="C:plasma membrane"/>
    <property type="evidence" value="ECO:0007669"/>
    <property type="project" value="UniProtKB-SubCell"/>
</dbReference>
<gene>
    <name evidence="9" type="ORF">EI16_09785</name>
</gene>
<proteinExistence type="inferred from homology"/>
<evidence type="ECO:0000256" key="2">
    <source>
        <dbReference type="ARBA" id="ARBA00007776"/>
    </source>
</evidence>
<comment type="subcellular location">
    <subcellularLocation>
        <location evidence="1">Cell membrane</location>
        <topology evidence="1">Multi-pass membrane protein</topology>
    </subcellularLocation>
</comment>
<keyword evidence="5" id="KW-0133">Cell shape</keyword>